<organism evidence="1 2">
    <name type="scientific">Nocardioides zeicaulis</name>
    <dbReference type="NCBI Taxonomy" id="1776857"/>
    <lineage>
        <taxon>Bacteria</taxon>
        <taxon>Bacillati</taxon>
        <taxon>Actinomycetota</taxon>
        <taxon>Actinomycetes</taxon>
        <taxon>Propionibacteriales</taxon>
        <taxon>Nocardioidaceae</taxon>
        <taxon>Nocardioides</taxon>
    </lineage>
</organism>
<evidence type="ECO:0000313" key="2">
    <source>
        <dbReference type="Proteomes" id="UP001589698"/>
    </source>
</evidence>
<reference evidence="1 2" key="1">
    <citation type="submission" date="2024-09" db="EMBL/GenBank/DDBJ databases">
        <authorList>
            <person name="Sun Q."/>
            <person name="Mori K."/>
        </authorList>
    </citation>
    <scope>NUCLEOTIDE SEQUENCE [LARGE SCALE GENOMIC DNA]</scope>
    <source>
        <strain evidence="1 2">CCM 8654</strain>
    </source>
</reference>
<feature type="non-terminal residue" evidence="1">
    <location>
        <position position="1"/>
    </location>
</feature>
<proteinExistence type="predicted"/>
<protein>
    <submittedName>
        <fullName evidence="1">Uncharacterized protein</fullName>
    </submittedName>
</protein>
<dbReference type="Proteomes" id="UP001589698">
    <property type="component" value="Unassembled WGS sequence"/>
</dbReference>
<gene>
    <name evidence="1" type="ORF">ACFFJG_08215</name>
</gene>
<keyword evidence="2" id="KW-1185">Reference proteome</keyword>
<accession>A0ABV6E0H3</accession>
<name>A0ABV6E0H3_9ACTN</name>
<sequence length="84" mass="9023">YWLRSDTAETGSTAYDTLKVQVISAGTTTTLRTFSNVGTSTTYTQYSQSLAAYAGKTVTVRFLATEDSSLQTSFVIDDTAVTTS</sequence>
<dbReference type="EMBL" id="JBHLXH010000001">
    <property type="protein sequence ID" value="MFC0222462.1"/>
    <property type="molecule type" value="Genomic_DNA"/>
</dbReference>
<comment type="caution">
    <text evidence="1">The sequence shown here is derived from an EMBL/GenBank/DDBJ whole genome shotgun (WGS) entry which is preliminary data.</text>
</comment>
<evidence type="ECO:0000313" key="1">
    <source>
        <dbReference type="EMBL" id="MFC0222462.1"/>
    </source>
</evidence>